<dbReference type="KEGG" id="fcy:FRACYDRAFT_138681"/>
<reference evidence="5 6" key="1">
    <citation type="submission" date="2016-09" db="EMBL/GenBank/DDBJ databases">
        <title>Extensive genetic diversity and differential bi-allelic expression allows diatom success in the polar Southern Ocean.</title>
        <authorList>
            <consortium name="DOE Joint Genome Institute"/>
            <person name="Mock T."/>
            <person name="Otillar R.P."/>
            <person name="Strauss J."/>
            <person name="Dupont C."/>
            <person name="Frickenhaus S."/>
            <person name="Maumus F."/>
            <person name="Mcmullan M."/>
            <person name="Sanges R."/>
            <person name="Schmutz J."/>
            <person name="Toseland A."/>
            <person name="Valas R."/>
            <person name="Veluchamy A."/>
            <person name="Ward B.J."/>
            <person name="Allen A."/>
            <person name="Barry K."/>
            <person name="Falciatore A."/>
            <person name="Ferrante M."/>
            <person name="Fortunato A.E."/>
            <person name="Gloeckner G."/>
            <person name="Gruber A."/>
            <person name="Hipkin R."/>
            <person name="Janech M."/>
            <person name="Kroth P."/>
            <person name="Leese F."/>
            <person name="Lindquist E."/>
            <person name="Lyon B.R."/>
            <person name="Martin J."/>
            <person name="Mayer C."/>
            <person name="Parker M."/>
            <person name="Quesneville H."/>
            <person name="Raymond J."/>
            <person name="Uhlig C."/>
            <person name="Valentin K.U."/>
            <person name="Worden A.Z."/>
            <person name="Armbrust E.V."/>
            <person name="Bowler C."/>
            <person name="Green B."/>
            <person name="Moulton V."/>
            <person name="Van Oosterhout C."/>
            <person name="Grigoriev I."/>
        </authorList>
    </citation>
    <scope>NUCLEOTIDE SEQUENCE [LARGE SCALE GENOMIC DNA]</scope>
    <source>
        <strain evidence="5 6">CCMP1102</strain>
    </source>
</reference>
<feature type="domain" description="Amine oxidase" evidence="4">
    <location>
        <begin position="1"/>
        <end position="436"/>
    </location>
</feature>
<evidence type="ECO:0000313" key="6">
    <source>
        <dbReference type="Proteomes" id="UP000095751"/>
    </source>
</evidence>
<dbReference type="SUPFAM" id="SSF51905">
    <property type="entry name" value="FAD/NAD(P)-binding domain"/>
    <property type="match status" value="1"/>
</dbReference>
<dbReference type="InterPro" id="IPR002937">
    <property type="entry name" value="Amino_oxidase"/>
</dbReference>
<dbReference type="GO" id="GO:0016491">
    <property type="term" value="F:oxidoreductase activity"/>
    <property type="evidence" value="ECO:0007669"/>
    <property type="project" value="UniProtKB-KW"/>
</dbReference>
<dbReference type="PANTHER" id="PTHR10742">
    <property type="entry name" value="FLAVIN MONOAMINE OXIDASE"/>
    <property type="match status" value="1"/>
</dbReference>
<protein>
    <submittedName>
        <fullName evidence="5">Amine oxidase</fullName>
    </submittedName>
</protein>
<feature type="non-terminal residue" evidence="5">
    <location>
        <position position="437"/>
    </location>
</feature>
<dbReference type="EMBL" id="KV784353">
    <property type="protein sequence ID" value="OEU21990.1"/>
    <property type="molecule type" value="Genomic_DNA"/>
</dbReference>
<evidence type="ECO:0000313" key="5">
    <source>
        <dbReference type="EMBL" id="OEU21990.1"/>
    </source>
</evidence>
<feature type="region of interest" description="Disordered" evidence="3">
    <location>
        <begin position="125"/>
        <end position="144"/>
    </location>
</feature>
<dbReference type="PANTHER" id="PTHR10742:SF386">
    <property type="entry name" value="LYSINE-SPECIFIC HISTONE DEMETHYLASE 1A"/>
    <property type="match status" value="1"/>
</dbReference>
<keyword evidence="6" id="KW-1185">Reference proteome</keyword>
<feature type="compositionally biased region" description="Low complexity" evidence="3">
    <location>
        <begin position="133"/>
        <end position="144"/>
    </location>
</feature>
<feature type="non-terminal residue" evidence="5">
    <location>
        <position position="1"/>
    </location>
</feature>
<dbReference type="OrthoDB" id="5046242at2759"/>
<evidence type="ECO:0000256" key="2">
    <source>
        <dbReference type="ARBA" id="ARBA00023002"/>
    </source>
</evidence>
<dbReference type="Gene3D" id="3.50.50.60">
    <property type="entry name" value="FAD/NAD(P)-binding domain"/>
    <property type="match status" value="1"/>
</dbReference>
<dbReference type="InParanoid" id="A0A1E7FV08"/>
<evidence type="ECO:0000256" key="1">
    <source>
        <dbReference type="ARBA" id="ARBA00005995"/>
    </source>
</evidence>
<keyword evidence="2" id="KW-0560">Oxidoreductase</keyword>
<dbReference type="InterPro" id="IPR050281">
    <property type="entry name" value="Flavin_monoamine_oxidase"/>
</dbReference>
<organism evidence="5 6">
    <name type="scientific">Fragilariopsis cylindrus CCMP1102</name>
    <dbReference type="NCBI Taxonomy" id="635003"/>
    <lineage>
        <taxon>Eukaryota</taxon>
        <taxon>Sar</taxon>
        <taxon>Stramenopiles</taxon>
        <taxon>Ochrophyta</taxon>
        <taxon>Bacillariophyta</taxon>
        <taxon>Bacillariophyceae</taxon>
        <taxon>Bacillariophycidae</taxon>
        <taxon>Bacillariales</taxon>
        <taxon>Bacillariaceae</taxon>
        <taxon>Fragilariopsis</taxon>
    </lineage>
</organism>
<dbReference type="AlphaFoldDB" id="A0A1E7FV08"/>
<proteinExistence type="inferred from homology"/>
<evidence type="ECO:0000256" key="3">
    <source>
        <dbReference type="SAM" id="MobiDB-lite"/>
    </source>
</evidence>
<accession>A0A1E7FV08</accession>
<sequence length="437" mass="48704">VSGLACSQELRQRGYEVLVVEARSRVGGRLKGEVYSNNSGGDVIMTRQHAVDVGGALIHGIDDNPMYDITTQMGVPVHPVSSYCLLMDENGWPFDPKEDEKMDNFFNECLDVTFAKAEQDRDSKESFGSLFENNGNNNSINNNNHNNNWENPLLKWHRANLELPTGASFYDLGNTWNEDEPFGFDGAHAAVECSWKLIMERLADGLEILNNSPVIDIQDPSSTVQVTLQNGVVLEADALVCTLPLGVLKLPHNEPGHVRFVPSLSPTKKNAIQELGCGLLNKCAISFPTAFWQDSDFLGKAEMEYSYLVLNAMKYTQKPILIFMYGGDFALDVEDWTDKEIISDCLDVLKKICGREIPALVDYCITRWGQEQYSRMAFTYIPPGVDGKKALGSISQPVHDPVLEEKPLIMFAGEHTTPYHPSTMHGAFLSGIREAYR</sequence>
<name>A0A1E7FV08_9STRA</name>
<dbReference type="Pfam" id="PF01593">
    <property type="entry name" value="Amino_oxidase"/>
    <property type="match status" value="1"/>
</dbReference>
<dbReference type="SUPFAM" id="SSF54373">
    <property type="entry name" value="FAD-linked reductases, C-terminal domain"/>
    <property type="match status" value="1"/>
</dbReference>
<gene>
    <name evidence="5" type="ORF">FRACYDRAFT_138681</name>
</gene>
<dbReference type="Proteomes" id="UP000095751">
    <property type="component" value="Unassembled WGS sequence"/>
</dbReference>
<comment type="similarity">
    <text evidence="1">Belongs to the flavin monoamine oxidase family.</text>
</comment>
<dbReference type="Gene3D" id="3.90.660.10">
    <property type="match status" value="1"/>
</dbReference>
<dbReference type="InterPro" id="IPR036188">
    <property type="entry name" value="FAD/NAD-bd_sf"/>
</dbReference>
<evidence type="ECO:0000259" key="4">
    <source>
        <dbReference type="Pfam" id="PF01593"/>
    </source>
</evidence>